<reference evidence="5 6" key="1">
    <citation type="submission" date="2019-05" db="EMBL/GenBank/DDBJ databases">
        <authorList>
            <person name="Lee S.D."/>
        </authorList>
    </citation>
    <scope>NUCLEOTIDE SEQUENCE [LARGE SCALE GENOMIC DNA]</scope>
    <source>
        <strain evidence="5 6">C5-26</strain>
    </source>
</reference>
<dbReference type="Gene3D" id="3.40.190.10">
    <property type="entry name" value="Periplasmic binding protein-like II"/>
    <property type="match status" value="2"/>
</dbReference>
<dbReference type="CDD" id="cd01004">
    <property type="entry name" value="PBP2_MidA_like"/>
    <property type="match status" value="1"/>
</dbReference>
<evidence type="ECO:0000256" key="2">
    <source>
        <dbReference type="SAM" id="MobiDB-lite"/>
    </source>
</evidence>
<dbReference type="OrthoDB" id="8454826at2"/>
<feature type="compositionally biased region" description="Low complexity" evidence="2">
    <location>
        <begin position="32"/>
        <end position="52"/>
    </location>
</feature>
<organism evidence="5 6">
    <name type="scientific">Leekyejoonella antrihumi</name>
    <dbReference type="NCBI Taxonomy" id="1660198"/>
    <lineage>
        <taxon>Bacteria</taxon>
        <taxon>Bacillati</taxon>
        <taxon>Actinomycetota</taxon>
        <taxon>Actinomycetes</taxon>
        <taxon>Micrococcales</taxon>
        <taxon>Dermacoccaceae</taxon>
        <taxon>Leekyejoonella</taxon>
    </lineage>
</organism>
<dbReference type="PANTHER" id="PTHR35936:SF17">
    <property type="entry name" value="ARGININE-BINDING EXTRACELLULAR PROTEIN ARTP"/>
    <property type="match status" value="1"/>
</dbReference>
<dbReference type="Pfam" id="PF00497">
    <property type="entry name" value="SBP_bac_3"/>
    <property type="match status" value="1"/>
</dbReference>
<keyword evidence="1 3" id="KW-0732">Signal</keyword>
<dbReference type="SMART" id="SM00062">
    <property type="entry name" value="PBPb"/>
    <property type="match status" value="1"/>
</dbReference>
<protein>
    <submittedName>
        <fullName evidence="5">ABC transporter substrate-binding protein</fullName>
    </submittedName>
</protein>
<proteinExistence type="predicted"/>
<dbReference type="AlphaFoldDB" id="A0A563E4B9"/>
<feature type="chain" id="PRO_5038975718" evidence="3">
    <location>
        <begin position="26"/>
        <end position="301"/>
    </location>
</feature>
<evidence type="ECO:0000313" key="5">
    <source>
        <dbReference type="EMBL" id="TWP37051.1"/>
    </source>
</evidence>
<gene>
    <name evidence="5" type="ORF">FGL98_08355</name>
</gene>
<dbReference type="PANTHER" id="PTHR35936">
    <property type="entry name" value="MEMBRANE-BOUND LYTIC MUREIN TRANSGLYCOSYLASE F"/>
    <property type="match status" value="1"/>
</dbReference>
<sequence length="301" mass="31199">MLRHLRHRQILVAAAAATTLAGSLAGCGGSSSSGSTGSDTPSASSAPDGSSSSAISVPSSALITPGKLTVCSDISSPPLEFYTSSNVPTGSDVDLGDAMAAKMGLTAVWANTAFNGIIPALQAKRCDVIMSQLYIKPAREKVVDFVPYMYSGSTFIVKKTGGLTLTKPSDLCRKKAAAETGTTVVGFLTTQSAACQKAGKAAIDIRQFSTDPAALQQLKIGLVDAYGTTVETAAYDIKQNAGQFVMAGKPFNRIKVGAATTKNNTALHDALTKALSAIHRDGQYQKVMTKWGLTSDILPLS</sequence>
<keyword evidence="6" id="KW-1185">Reference proteome</keyword>
<feature type="domain" description="Solute-binding protein family 3/N-terminal" evidence="4">
    <location>
        <begin position="67"/>
        <end position="295"/>
    </location>
</feature>
<evidence type="ECO:0000313" key="6">
    <source>
        <dbReference type="Proteomes" id="UP000320244"/>
    </source>
</evidence>
<name>A0A563E4B9_9MICO</name>
<comment type="caution">
    <text evidence="5">The sequence shown here is derived from an EMBL/GenBank/DDBJ whole genome shotgun (WGS) entry which is preliminary data.</text>
</comment>
<accession>A0A563E4B9</accession>
<reference evidence="5 6" key="2">
    <citation type="submission" date="2019-08" db="EMBL/GenBank/DDBJ databases">
        <title>Jejuicoccus antrihumi gen. nov., sp. nov., a new member of the family Dermacoccaceae isolated from a cave.</title>
        <authorList>
            <person name="Schumann P."/>
            <person name="Kim I.S."/>
        </authorList>
    </citation>
    <scope>NUCLEOTIDE SEQUENCE [LARGE SCALE GENOMIC DNA]</scope>
    <source>
        <strain evidence="5 6">C5-26</strain>
    </source>
</reference>
<feature type="signal peptide" evidence="3">
    <location>
        <begin position="1"/>
        <end position="25"/>
    </location>
</feature>
<dbReference type="PROSITE" id="PS51257">
    <property type="entry name" value="PROKAR_LIPOPROTEIN"/>
    <property type="match status" value="1"/>
</dbReference>
<evidence type="ECO:0000256" key="1">
    <source>
        <dbReference type="ARBA" id="ARBA00022729"/>
    </source>
</evidence>
<evidence type="ECO:0000259" key="4">
    <source>
        <dbReference type="SMART" id="SM00062"/>
    </source>
</evidence>
<dbReference type="SUPFAM" id="SSF53850">
    <property type="entry name" value="Periplasmic binding protein-like II"/>
    <property type="match status" value="1"/>
</dbReference>
<dbReference type="Proteomes" id="UP000320244">
    <property type="component" value="Unassembled WGS sequence"/>
</dbReference>
<evidence type="ECO:0000256" key="3">
    <source>
        <dbReference type="SAM" id="SignalP"/>
    </source>
</evidence>
<feature type="region of interest" description="Disordered" evidence="2">
    <location>
        <begin position="30"/>
        <end position="52"/>
    </location>
</feature>
<dbReference type="InterPro" id="IPR001638">
    <property type="entry name" value="Solute-binding_3/MltF_N"/>
</dbReference>
<dbReference type="EMBL" id="VCQV01000008">
    <property type="protein sequence ID" value="TWP37051.1"/>
    <property type="molecule type" value="Genomic_DNA"/>
</dbReference>